<dbReference type="EMBL" id="CP001142">
    <property type="protein sequence ID" value="ACI65545.1"/>
    <property type="molecule type" value="Genomic_DNA"/>
</dbReference>
<feature type="non-terminal residue" evidence="1">
    <location>
        <position position="274"/>
    </location>
</feature>
<proteinExistence type="predicted"/>
<evidence type="ECO:0000313" key="2">
    <source>
        <dbReference type="Proteomes" id="UP000000759"/>
    </source>
</evidence>
<reference evidence="2" key="2">
    <citation type="submission" date="2008-08" db="EMBL/GenBank/DDBJ databases">
        <authorList>
            <consortium name="Diatom Consortium"/>
            <person name="Grigoriev I."/>
            <person name="Grimwood J."/>
            <person name="Kuo A."/>
            <person name="Otillar R.P."/>
            <person name="Salamov A."/>
            <person name="Detter J.C."/>
            <person name="Lindquist E."/>
            <person name="Shapiro H."/>
            <person name="Lucas S."/>
            <person name="Glavina del Rio T."/>
            <person name="Pitluck S."/>
            <person name="Rokhsar D."/>
            <person name="Bowler C."/>
        </authorList>
    </citation>
    <scope>GENOME REANNOTATION</scope>
    <source>
        <strain evidence="2">CCAP 1055/1</strain>
    </source>
</reference>
<dbReference type="HOGENOM" id="CLU_805269_0_0_1"/>
<dbReference type="KEGG" id="pti:PHATR_43951"/>
<organism evidence="1 2">
    <name type="scientific">Phaeodactylum tricornutum (strain CCAP 1055/1)</name>
    <dbReference type="NCBI Taxonomy" id="556484"/>
    <lineage>
        <taxon>Eukaryota</taxon>
        <taxon>Sar</taxon>
        <taxon>Stramenopiles</taxon>
        <taxon>Ochrophyta</taxon>
        <taxon>Bacillariophyta</taxon>
        <taxon>Bacillariophyceae</taxon>
        <taxon>Bacillariophycidae</taxon>
        <taxon>Naviculales</taxon>
        <taxon>Phaeodactylaceae</taxon>
        <taxon>Phaeodactylum</taxon>
    </lineage>
</organism>
<reference evidence="1 2" key="1">
    <citation type="journal article" date="2008" name="Nature">
        <title>The Phaeodactylum genome reveals the evolutionary history of diatom genomes.</title>
        <authorList>
            <person name="Bowler C."/>
            <person name="Allen A.E."/>
            <person name="Badger J.H."/>
            <person name="Grimwood J."/>
            <person name="Jabbari K."/>
            <person name="Kuo A."/>
            <person name="Maheswari U."/>
            <person name="Martens C."/>
            <person name="Maumus F."/>
            <person name="Otillar R.P."/>
            <person name="Rayko E."/>
            <person name="Salamov A."/>
            <person name="Vandepoele K."/>
            <person name="Beszteri B."/>
            <person name="Gruber A."/>
            <person name="Heijde M."/>
            <person name="Katinka M."/>
            <person name="Mock T."/>
            <person name="Valentin K."/>
            <person name="Verret F."/>
            <person name="Berges J.A."/>
            <person name="Brownlee C."/>
            <person name="Cadoret J.P."/>
            <person name="Chiovitti A."/>
            <person name="Choi C.J."/>
            <person name="Coesel S."/>
            <person name="De Martino A."/>
            <person name="Detter J.C."/>
            <person name="Durkin C."/>
            <person name="Falciatore A."/>
            <person name="Fournet J."/>
            <person name="Haruta M."/>
            <person name="Huysman M.J."/>
            <person name="Jenkins B.D."/>
            <person name="Jiroutova K."/>
            <person name="Jorgensen R.E."/>
            <person name="Joubert Y."/>
            <person name="Kaplan A."/>
            <person name="Kroger N."/>
            <person name="Kroth P.G."/>
            <person name="La Roche J."/>
            <person name="Lindquist E."/>
            <person name="Lommer M."/>
            <person name="Martin-Jezequel V."/>
            <person name="Lopez P.J."/>
            <person name="Lucas S."/>
            <person name="Mangogna M."/>
            <person name="McGinnis K."/>
            <person name="Medlin L.K."/>
            <person name="Montsant A."/>
            <person name="Oudot-Le Secq M.P."/>
            <person name="Napoli C."/>
            <person name="Obornik M."/>
            <person name="Parker M.S."/>
            <person name="Petit J.L."/>
            <person name="Porcel B.M."/>
            <person name="Poulsen N."/>
            <person name="Robison M."/>
            <person name="Rychlewski L."/>
            <person name="Rynearson T.A."/>
            <person name="Schmutz J."/>
            <person name="Shapiro H."/>
            <person name="Siaut M."/>
            <person name="Stanley M."/>
            <person name="Sussman M.R."/>
            <person name="Taylor A.R."/>
            <person name="Vardi A."/>
            <person name="von Dassow P."/>
            <person name="Vyverman W."/>
            <person name="Willis A."/>
            <person name="Wyrwicz L.S."/>
            <person name="Rokhsar D.S."/>
            <person name="Weissenbach J."/>
            <person name="Armbrust E.V."/>
            <person name="Green B.R."/>
            <person name="Van de Peer Y."/>
            <person name="Grigoriev I.V."/>
        </authorList>
    </citation>
    <scope>NUCLEOTIDE SEQUENCE [LARGE SCALE GENOMIC DNA]</scope>
    <source>
        <strain evidence="1 2">CCAP 1055/1</strain>
    </source>
</reference>
<sequence>MSTLRRELSFSSYKYQDDKPQHIDYSVRQISSLIVTRSQFWNLYPLVQAGLIPSSLPPTLEIPLIFLPTAGCLAMSIVLRDSFRFYAVIDTGSPFLTAPEGATEFSHSLARMYPATEEQYGESKGEMLWRHCRTRIRGLETPLVFGVPQNNVLEETGGIFAGMILQDDSRPTFLKQLGYSSFVLDYATRHLQLSRQSLLLNDLNAMIMYDLAPFGPNLHHYALECQAVTLYTGKEKIDISNRLSRPVVVVIDSGLTGCVFSDSWKEDLPCKVEE</sequence>
<dbReference type="InParanoid" id="B5Y4V8"/>
<keyword evidence="2" id="KW-1185">Reference proteome</keyword>
<dbReference type="PaxDb" id="2850-Phatr43951"/>
<name>B5Y4V8_PHATC</name>
<gene>
    <name evidence="1" type="ORF">PHATR_43951</name>
</gene>
<dbReference type="Proteomes" id="UP000000759">
    <property type="component" value="Chromosome 3"/>
</dbReference>
<accession>B5Y4V8</accession>
<dbReference type="AlphaFoldDB" id="B5Y4V8"/>
<dbReference type="OrthoDB" id="46297at2759"/>
<dbReference type="eggNOG" id="ENOG502S3QI">
    <property type="taxonomic scope" value="Eukaryota"/>
</dbReference>
<evidence type="ECO:0000313" key="1">
    <source>
        <dbReference type="EMBL" id="ACI65545.1"/>
    </source>
</evidence>
<dbReference type="RefSeq" id="XP_002186075.1">
    <property type="nucleotide sequence ID" value="XM_002186039.1"/>
</dbReference>
<dbReference type="GeneID" id="7204177"/>
<protein>
    <submittedName>
        <fullName evidence="1">Uncharacterized protein</fullName>
    </submittedName>
</protein>